<evidence type="ECO:0000259" key="1">
    <source>
        <dbReference type="Pfam" id="PF01926"/>
    </source>
</evidence>
<dbReference type="CDD" id="cd00882">
    <property type="entry name" value="Ras_like_GTPase"/>
    <property type="match status" value="1"/>
</dbReference>
<dbReference type="Proteomes" id="UP000748756">
    <property type="component" value="Unassembled WGS sequence"/>
</dbReference>
<gene>
    <name evidence="2" type="ORF">BG015_009605</name>
</gene>
<reference evidence="2" key="1">
    <citation type="journal article" date="2020" name="Fungal Divers.">
        <title>Resolving the Mortierellaceae phylogeny through synthesis of multi-gene phylogenetics and phylogenomics.</title>
        <authorList>
            <person name="Vandepol N."/>
            <person name="Liber J."/>
            <person name="Desiro A."/>
            <person name="Na H."/>
            <person name="Kennedy M."/>
            <person name="Barry K."/>
            <person name="Grigoriev I.V."/>
            <person name="Miller A.N."/>
            <person name="O'Donnell K."/>
            <person name="Stajich J.E."/>
            <person name="Bonito G."/>
        </authorList>
    </citation>
    <scope>NUCLEOTIDE SEQUENCE</scope>
    <source>
        <strain evidence="2">NRRL 6426</strain>
    </source>
</reference>
<dbReference type="OrthoDB" id="8954335at2759"/>
<dbReference type="InterPro" id="IPR027417">
    <property type="entry name" value="P-loop_NTPase"/>
</dbReference>
<dbReference type="GO" id="GO:0005525">
    <property type="term" value="F:GTP binding"/>
    <property type="evidence" value="ECO:0007669"/>
    <property type="project" value="InterPro"/>
</dbReference>
<dbReference type="AlphaFoldDB" id="A0A9P5S5P3"/>
<name>A0A9P5S5P3_9FUNG</name>
<keyword evidence="3" id="KW-1185">Reference proteome</keyword>
<proteinExistence type="predicted"/>
<dbReference type="InterPro" id="IPR006073">
    <property type="entry name" value="GTP-bd"/>
</dbReference>
<evidence type="ECO:0000313" key="2">
    <source>
        <dbReference type="EMBL" id="KAF9155524.1"/>
    </source>
</evidence>
<dbReference type="SUPFAM" id="SSF52540">
    <property type="entry name" value="P-loop containing nucleoside triphosphate hydrolases"/>
    <property type="match status" value="1"/>
</dbReference>
<feature type="domain" description="G" evidence="1">
    <location>
        <begin position="113"/>
        <end position="220"/>
    </location>
</feature>
<organism evidence="2 3">
    <name type="scientific">Linnemannia schmuckeri</name>
    <dbReference type="NCBI Taxonomy" id="64567"/>
    <lineage>
        <taxon>Eukaryota</taxon>
        <taxon>Fungi</taxon>
        <taxon>Fungi incertae sedis</taxon>
        <taxon>Mucoromycota</taxon>
        <taxon>Mortierellomycotina</taxon>
        <taxon>Mortierellomycetes</taxon>
        <taxon>Mortierellales</taxon>
        <taxon>Mortierellaceae</taxon>
        <taxon>Linnemannia</taxon>
    </lineage>
</organism>
<accession>A0A9P5S5P3</accession>
<dbReference type="Gene3D" id="3.40.50.300">
    <property type="entry name" value="P-loop containing nucleotide triphosphate hydrolases"/>
    <property type="match status" value="1"/>
</dbReference>
<dbReference type="EMBL" id="JAAAUQ010000063">
    <property type="protein sequence ID" value="KAF9155524.1"/>
    <property type="molecule type" value="Genomic_DNA"/>
</dbReference>
<protein>
    <recommendedName>
        <fullName evidence="1">G domain-containing protein</fullName>
    </recommendedName>
</protein>
<dbReference type="PRINTS" id="PR00326">
    <property type="entry name" value="GTP1OBG"/>
</dbReference>
<sequence length="328" mass="36234">MYDTIARSGGDQVPPPSEEEIEEYITMDLTITPPTTTATTAINSAVTTSAAPVHDYEVTKPLPNTPMGALQREMSGNLLEKALQVNKAVHEVNDWARPSSDFFKFTTTPMVNLAIVGNPGVGKSSILNALGGNFDHGYSAVSGLTTSVSKQQVTFSHIQLQLYDIPGIDDCSPDGNDSIVKHLQMVQDSLNEGGPFIILFVLKPTNGRIKPSDYMVMKTVIDSLREGPQVGIILTHAIPRDIHHYRSQHYAKMMLDKLEKIIEPRCKRFVSRGPPLVLTDHDANGFSEEEKQMILNFILSFDPKRVESRNMVEQIVRSFFAMANSGFA</sequence>
<comment type="caution">
    <text evidence="2">The sequence shown here is derived from an EMBL/GenBank/DDBJ whole genome shotgun (WGS) entry which is preliminary data.</text>
</comment>
<evidence type="ECO:0000313" key="3">
    <source>
        <dbReference type="Proteomes" id="UP000748756"/>
    </source>
</evidence>
<dbReference type="Pfam" id="PF01926">
    <property type="entry name" value="MMR_HSR1"/>
    <property type="match status" value="1"/>
</dbReference>